<dbReference type="KEGG" id="acek:FLP30_04405"/>
<dbReference type="EMBL" id="CP043506">
    <property type="protein sequence ID" value="QEO17077.1"/>
    <property type="molecule type" value="Genomic_DNA"/>
</dbReference>
<dbReference type="RefSeq" id="WP_149278756.1">
    <property type="nucleotide sequence ID" value="NZ_CP043506.1"/>
</dbReference>
<dbReference type="AlphaFoldDB" id="A0A5C1YPW5"/>
<dbReference type="OrthoDB" id="7219191at2"/>
<evidence type="ECO:0000313" key="2">
    <source>
        <dbReference type="EMBL" id="QEO17077.1"/>
    </source>
</evidence>
<organism evidence="2 3">
    <name type="scientific">Acetobacter vaccinii</name>
    <dbReference type="NCBI Taxonomy" id="2592655"/>
    <lineage>
        <taxon>Bacteria</taxon>
        <taxon>Pseudomonadati</taxon>
        <taxon>Pseudomonadota</taxon>
        <taxon>Alphaproteobacteria</taxon>
        <taxon>Acetobacterales</taxon>
        <taxon>Acetobacteraceae</taxon>
        <taxon>Acetobacter</taxon>
    </lineage>
</organism>
<proteinExistence type="predicted"/>
<evidence type="ECO:0000313" key="3">
    <source>
        <dbReference type="Proteomes" id="UP000324536"/>
    </source>
</evidence>
<dbReference type="Proteomes" id="UP000324536">
    <property type="component" value="Chromosome"/>
</dbReference>
<accession>A0A5C1YPW5</accession>
<reference evidence="2 3" key="1">
    <citation type="submission" date="2019-09" db="EMBL/GenBank/DDBJ databases">
        <title>Genome sequencing of strain KACC 21233.</title>
        <authorList>
            <person name="Heo J."/>
            <person name="Kim S.-J."/>
            <person name="Kim J.-S."/>
            <person name="Hong S.-B."/>
            <person name="Kwon S.-W."/>
        </authorList>
    </citation>
    <scope>NUCLEOTIDE SEQUENCE [LARGE SCALE GENOMIC DNA]</scope>
    <source>
        <strain evidence="2 3">KACC 21233</strain>
    </source>
</reference>
<gene>
    <name evidence="2" type="ORF">FLP30_04405</name>
</gene>
<feature type="domain" description="Bacterial CdiA-CT RNAse A" evidence="1">
    <location>
        <begin position="132"/>
        <end position="238"/>
    </location>
</feature>
<dbReference type="Pfam" id="PF18431">
    <property type="entry name" value="RNAse_A_bac"/>
    <property type="match status" value="1"/>
</dbReference>
<dbReference type="InterPro" id="IPR041436">
    <property type="entry name" value="RNAse_A_bac"/>
</dbReference>
<keyword evidence="3" id="KW-1185">Reference proteome</keyword>
<evidence type="ECO:0000259" key="1">
    <source>
        <dbReference type="Pfam" id="PF18431"/>
    </source>
</evidence>
<sequence>MSPSSQYTGFDYRQMFPQLSDFGVCQFGEDADVFGDTISELIDDVLASFSLTSKVAARDELRTLLAYEDDQLATATWAIIGFNPTVESAVLPDAVPYPSLRAFWEDVAQALDNDPYEGDFIAPNSRNVGGCVLQRHVDLVEDDIEDRLFFDKIPAVSVFTSKTEAEGVILRTLQANTDRIDAWVKRAPDGERGVFRSVFPHDVGRVERIDGPQPHAGQELAVAVTKMPFNGMVYYVHTIRIYDLQDAAGQENPVPQNEKTFFEKIRGFFK</sequence>
<name>A0A5C1YPW5_9PROT</name>
<protein>
    <recommendedName>
        <fullName evidence="1">Bacterial CdiA-CT RNAse A domain-containing protein</fullName>
    </recommendedName>
</protein>